<dbReference type="EMBL" id="CP001998">
    <property type="protein sequence ID" value="ADE54680.1"/>
    <property type="molecule type" value="Genomic_DNA"/>
</dbReference>
<dbReference type="CDD" id="cd05237">
    <property type="entry name" value="UDP_invert_4-6DH_SDR_e"/>
    <property type="match status" value="1"/>
</dbReference>
<dbReference type="SUPFAM" id="SSF51735">
    <property type="entry name" value="NAD(P)-binding Rossmann-fold domains"/>
    <property type="match status" value="2"/>
</dbReference>
<organism evidence="4 5">
    <name type="scientific">Coraliomargarita akajimensis (strain DSM 45221 / IAM 15411 / JCM 23193 / KCTC 12865 / 04OKA010-24)</name>
    <dbReference type="NCBI Taxonomy" id="583355"/>
    <lineage>
        <taxon>Bacteria</taxon>
        <taxon>Pseudomonadati</taxon>
        <taxon>Verrucomicrobiota</taxon>
        <taxon>Opitutia</taxon>
        <taxon>Puniceicoccales</taxon>
        <taxon>Coraliomargaritaceae</taxon>
        <taxon>Coraliomargarita</taxon>
    </lineage>
</organism>
<feature type="domain" description="Polysaccharide biosynthesis protein CapD-like" evidence="3">
    <location>
        <begin position="291"/>
        <end position="575"/>
    </location>
</feature>
<dbReference type="Gene3D" id="3.40.50.720">
    <property type="entry name" value="NAD(P)-binding Rossmann-like Domain"/>
    <property type="match status" value="2"/>
</dbReference>
<gene>
    <name evidence="4" type="ordered locus">Caka_1661</name>
</gene>
<dbReference type="STRING" id="583355.Caka_1661"/>
<proteinExistence type="inferred from homology"/>
<keyword evidence="2" id="KW-0472">Membrane</keyword>
<dbReference type="InterPro" id="IPR051203">
    <property type="entry name" value="Polysaccharide_Synthase-Rel"/>
</dbReference>
<evidence type="ECO:0000256" key="1">
    <source>
        <dbReference type="ARBA" id="ARBA00007430"/>
    </source>
</evidence>
<name>D5EJT1_CORAD</name>
<evidence type="ECO:0000313" key="4">
    <source>
        <dbReference type="EMBL" id="ADE54680.1"/>
    </source>
</evidence>
<evidence type="ECO:0000259" key="3">
    <source>
        <dbReference type="Pfam" id="PF02719"/>
    </source>
</evidence>
<protein>
    <submittedName>
        <fullName evidence="4">Polysaccharide biosynthesis protein CapD</fullName>
    </submittedName>
</protein>
<sequence length="620" mass="68082">MVAQLARYLNFRTLALVLVYALATGLSYFIAYELRFDFAVPSDFALDRINTVWWVVLLKLMLLGASGQLDSLLSYFRLPDAIRLFVGLLAASIVMLSMWYVYEGSGVPPRSVILSDLLLSFLMISAFRIGFRMKSSRELSDWFGDRDAMNVVIVGAGEVGATVCAELINKTGYGMRPVAFVDDNERKVGRYIHGILVADTVEGLARVAQRLSVQKAVIAFPSASMQRVKAVVKVAQEIGLEVDIVPALTDIVSGRARMTQLRPVQLEDLLGRDPVDLNSDGIHEMLAGKRVLVTGAGGSIGSELVVQILGYEPQELCCVDQAEIAVFKLREEVLKPTAGSVNWQSCVLDISDHASMEQLFESFKPEVVFHAAAHKHVNLMEDQPAEALKNNFIATANLARLASQAAVERFVFISTDKAINPTSVMGASKRLAELSLLERQVESSNTTKFIAVRFGNVLGSSGSVIPIFRRQIEEGGPITVTDPEVTRFFMTVQEAVGLVLQSATQGSGGEIFVLDMGESMKIVDVARQMIALSGLQEGVDIDIEFIGLRPGEKLYEEVQHLSEELTATRHSRIMRFVGTSDTGAKMGLVDQFKPLLGRLGHTELKQEIQKVVPEYQPHLD</sequence>
<feature type="transmembrane region" description="Helical" evidence="2">
    <location>
        <begin position="12"/>
        <end position="31"/>
    </location>
</feature>
<feature type="transmembrane region" description="Helical" evidence="2">
    <location>
        <begin position="81"/>
        <end position="100"/>
    </location>
</feature>
<feature type="transmembrane region" description="Helical" evidence="2">
    <location>
        <begin position="51"/>
        <end position="69"/>
    </location>
</feature>
<dbReference type="Pfam" id="PF02719">
    <property type="entry name" value="Polysacc_synt_2"/>
    <property type="match status" value="1"/>
</dbReference>
<evidence type="ECO:0000256" key="2">
    <source>
        <dbReference type="SAM" id="Phobius"/>
    </source>
</evidence>
<dbReference type="PANTHER" id="PTHR43318:SF1">
    <property type="entry name" value="POLYSACCHARIDE BIOSYNTHESIS PROTEIN EPSC-RELATED"/>
    <property type="match status" value="1"/>
</dbReference>
<keyword evidence="5" id="KW-1185">Reference proteome</keyword>
<dbReference type="Pfam" id="PF13727">
    <property type="entry name" value="CoA_binding_3"/>
    <property type="match status" value="1"/>
</dbReference>
<dbReference type="InterPro" id="IPR003869">
    <property type="entry name" value="Polysac_CapD-like"/>
</dbReference>
<reference evidence="4 5" key="1">
    <citation type="journal article" date="2010" name="Stand. Genomic Sci.">
        <title>Complete genome sequence of Coraliomargarita akajimensis type strain (04OKA010-24).</title>
        <authorList>
            <person name="Mavromatis K."/>
            <person name="Abt B."/>
            <person name="Brambilla E."/>
            <person name="Lapidus A."/>
            <person name="Copeland A."/>
            <person name="Deshpande S."/>
            <person name="Nolan M."/>
            <person name="Lucas S."/>
            <person name="Tice H."/>
            <person name="Cheng J.F."/>
            <person name="Han C."/>
            <person name="Detter J.C."/>
            <person name="Woyke T."/>
            <person name="Goodwin L."/>
            <person name="Pitluck S."/>
            <person name="Held B."/>
            <person name="Brettin T."/>
            <person name="Tapia R."/>
            <person name="Ivanova N."/>
            <person name="Mikhailova N."/>
            <person name="Pati A."/>
            <person name="Liolios K."/>
            <person name="Chen A."/>
            <person name="Palaniappan K."/>
            <person name="Land M."/>
            <person name="Hauser L."/>
            <person name="Chang Y.J."/>
            <person name="Jeffries C.D."/>
            <person name="Rohde M."/>
            <person name="Goker M."/>
            <person name="Bristow J."/>
            <person name="Eisen J.A."/>
            <person name="Markowitz V."/>
            <person name="Hugenholtz P."/>
            <person name="Klenk H.P."/>
            <person name="Kyrpides N.C."/>
        </authorList>
    </citation>
    <scope>NUCLEOTIDE SEQUENCE [LARGE SCALE GENOMIC DNA]</scope>
    <source>
        <strain evidence="5">DSM 45221 / IAM 15411 / JCM 23193 / KCTC 12865</strain>
    </source>
</reference>
<keyword evidence="2" id="KW-0812">Transmembrane</keyword>
<keyword evidence="2" id="KW-1133">Transmembrane helix</keyword>
<comment type="similarity">
    <text evidence="1">Belongs to the polysaccharide synthase family.</text>
</comment>
<dbReference type="KEGG" id="caa:Caka_1661"/>
<dbReference type="AlphaFoldDB" id="D5EJT1"/>
<dbReference type="RefSeq" id="WP_013043402.1">
    <property type="nucleotide sequence ID" value="NC_014008.1"/>
</dbReference>
<dbReference type="Proteomes" id="UP000000925">
    <property type="component" value="Chromosome"/>
</dbReference>
<feature type="transmembrane region" description="Helical" evidence="2">
    <location>
        <begin position="112"/>
        <end position="131"/>
    </location>
</feature>
<dbReference type="OrthoDB" id="9803111at2"/>
<evidence type="ECO:0000313" key="5">
    <source>
        <dbReference type="Proteomes" id="UP000000925"/>
    </source>
</evidence>
<dbReference type="PANTHER" id="PTHR43318">
    <property type="entry name" value="UDP-N-ACETYLGLUCOSAMINE 4,6-DEHYDRATASE"/>
    <property type="match status" value="1"/>
</dbReference>
<dbReference type="eggNOG" id="COG1086">
    <property type="taxonomic scope" value="Bacteria"/>
</dbReference>
<dbReference type="InterPro" id="IPR036291">
    <property type="entry name" value="NAD(P)-bd_dom_sf"/>
</dbReference>
<accession>D5EJT1</accession>
<dbReference type="HOGENOM" id="CLU_013560_5_0_0"/>